<dbReference type="InterPro" id="IPR009003">
    <property type="entry name" value="Peptidase_S1_PA"/>
</dbReference>
<evidence type="ECO:0000313" key="2">
    <source>
        <dbReference type="Proteomes" id="UP000310532"/>
    </source>
</evidence>
<dbReference type="PROSITE" id="PS51257">
    <property type="entry name" value="PROKAR_LIPOPROTEIN"/>
    <property type="match status" value="1"/>
</dbReference>
<name>A0A4S2AR79_9BACE</name>
<organism evidence="1 2">
    <name type="scientific">Bacteroides muris</name>
    <name type="common">ex Afrizal et al. 2022</name>
    <dbReference type="NCBI Taxonomy" id="2516960"/>
    <lineage>
        <taxon>Bacteria</taxon>
        <taxon>Pseudomonadati</taxon>
        <taxon>Bacteroidota</taxon>
        <taxon>Bacteroidia</taxon>
        <taxon>Bacteroidales</taxon>
        <taxon>Bacteroidaceae</taxon>
        <taxon>Bacteroides</taxon>
    </lineage>
</organism>
<keyword evidence="2" id="KW-1185">Reference proteome</keyword>
<dbReference type="InterPro" id="IPR043504">
    <property type="entry name" value="Peptidase_S1_PA_chymotrypsin"/>
</dbReference>
<gene>
    <name evidence="1" type="ORF">E5355_11745</name>
</gene>
<evidence type="ECO:0000313" key="1">
    <source>
        <dbReference type="EMBL" id="TGY03819.1"/>
    </source>
</evidence>
<dbReference type="Proteomes" id="UP000310532">
    <property type="component" value="Unassembled WGS sequence"/>
</dbReference>
<protein>
    <submittedName>
        <fullName evidence="1">Uncharacterized protein</fullName>
    </submittedName>
</protein>
<accession>A0A4S2AR79</accession>
<dbReference type="EMBL" id="SRYZ01000026">
    <property type="protein sequence ID" value="TGY03819.1"/>
    <property type="molecule type" value="Genomic_DNA"/>
</dbReference>
<sequence length="404" mass="44934">MKKFFLLFLCGGILFSCSNEEKMSKLDVDAHNVTKDAMIEEDAYQLYEDLQSSLVKTRSLNASYPDNYGGSYLDSNGEFVVLIVEGQETKNLNFVPKGAVTKPCKYSYNELLNVLDVLTEYKLSDNREIYNNFLVFYIDDKQNRIIVELTDFSENAKQAFRENVSNSETIIFVEASVKYELPVIPFGNSNSEEIEYKPSCAIETRAANYPFLAGAPFGNISIGYRAKKDGKIGLVTCGHSNALGKTFTVNGQTIGKITAWMYKGTVDASFIEITNSDYEGSNQLYKYPGSTASGEISPDIKEYGVGFTVNKIGQTTQRTWGEIYTTTARIKDKDEAIEFYPMTGTRYNSAGGDSGGIVYSYVSSTDTRYTVGIHKGSMLDASGNKCSFYVKANDIKNALNVTRY</sequence>
<dbReference type="RefSeq" id="WP_136010539.1">
    <property type="nucleotide sequence ID" value="NZ_SRYZ01000026.1"/>
</dbReference>
<comment type="caution">
    <text evidence="1">The sequence shown here is derived from an EMBL/GenBank/DDBJ whole genome shotgun (WGS) entry which is preliminary data.</text>
</comment>
<proteinExistence type="predicted"/>
<dbReference type="Gene3D" id="2.40.10.10">
    <property type="entry name" value="Trypsin-like serine proteases"/>
    <property type="match status" value="2"/>
</dbReference>
<dbReference type="SUPFAM" id="SSF50494">
    <property type="entry name" value="Trypsin-like serine proteases"/>
    <property type="match status" value="1"/>
</dbReference>
<dbReference type="AlphaFoldDB" id="A0A4S2AR79"/>
<reference evidence="1 2" key="1">
    <citation type="submission" date="2019-04" db="EMBL/GenBank/DDBJ databases">
        <title>Microbes associate with the intestines of laboratory mice.</title>
        <authorList>
            <person name="Navarre W."/>
            <person name="Wong E."/>
            <person name="Huang K."/>
            <person name="Tropini C."/>
            <person name="Ng K."/>
            <person name="Yu B."/>
        </authorList>
    </citation>
    <scope>NUCLEOTIDE SEQUENCE [LARGE SCALE GENOMIC DNA]</scope>
    <source>
        <strain evidence="1 2">NM69_E16B</strain>
    </source>
</reference>